<organism evidence="1">
    <name type="scientific">Corethron hystrix</name>
    <dbReference type="NCBI Taxonomy" id="216773"/>
    <lineage>
        <taxon>Eukaryota</taxon>
        <taxon>Sar</taxon>
        <taxon>Stramenopiles</taxon>
        <taxon>Ochrophyta</taxon>
        <taxon>Bacillariophyta</taxon>
        <taxon>Coscinodiscophyceae</taxon>
        <taxon>Corethrophycidae</taxon>
        <taxon>Corethrales</taxon>
        <taxon>Corethraceae</taxon>
        <taxon>Corethron</taxon>
    </lineage>
</organism>
<gene>
    <name evidence="1" type="ORF">CHYS00102_LOCUS17516</name>
</gene>
<evidence type="ECO:0000313" key="1">
    <source>
        <dbReference type="EMBL" id="CAD8890311.1"/>
    </source>
</evidence>
<sequence>MKSSQQGASFGAVFGNLAAIKGGGGGSCTAGRERPLHLFQVLPQNETSQNPKSFHFLQLFEAKTIISTDGGDDEGHREHSVMQQRLSSGAPPCPCCRYSF</sequence>
<dbReference type="EMBL" id="HBFR01024446">
    <property type="protein sequence ID" value="CAD8890311.1"/>
    <property type="molecule type" value="Transcribed_RNA"/>
</dbReference>
<proteinExistence type="predicted"/>
<protein>
    <submittedName>
        <fullName evidence="1">Uncharacterized protein</fullName>
    </submittedName>
</protein>
<dbReference type="AlphaFoldDB" id="A0A7S1BKF3"/>
<accession>A0A7S1BKF3</accession>
<name>A0A7S1BKF3_9STRA</name>
<reference evidence="1" key="1">
    <citation type="submission" date="2021-01" db="EMBL/GenBank/DDBJ databases">
        <authorList>
            <person name="Corre E."/>
            <person name="Pelletier E."/>
            <person name="Niang G."/>
            <person name="Scheremetjew M."/>
            <person name="Finn R."/>
            <person name="Kale V."/>
            <person name="Holt S."/>
            <person name="Cochrane G."/>
            <person name="Meng A."/>
            <person name="Brown T."/>
            <person name="Cohen L."/>
        </authorList>
    </citation>
    <scope>NUCLEOTIDE SEQUENCE</scope>
    <source>
        <strain evidence="1">308</strain>
    </source>
</reference>